<keyword evidence="3" id="KW-1185">Reference proteome</keyword>
<dbReference type="EMBL" id="JAKOGI010000205">
    <property type="protein sequence ID" value="KAJ8439937.1"/>
    <property type="molecule type" value="Genomic_DNA"/>
</dbReference>
<sequence length="427" mass="47476">MSISFDLLGRAGNNNYYTLITSLNKTDHPPSGRDFPTYKPTGWFSNGKLVPDFFAHTLNLKDVVPPFLDPGLADIALLTGVSFASGGSGFDDLTTVLPMSKQADYFRMYKERVSKIIRETKAKNLIKKALLAIFNGANDFTLNDYDLPTIRRLQYNITGYQDFVLEKLQDFLEVYLSLHELHGLGCQRMVVAGLPLEGCLPIQITSRANIPNTCLDGQNSEAMSYNNKLLRLILRMQRSLQGSHILYADIYTPIIKLLDNSQDYDLTYACLRVNLWNLLVMLIEQIAIEVTDKGCCRTGYIEAAGFCNVLTPKCRRASDVDTGNNNNYTPITSLNRADHPPYGRDFPTHKPIGRFSNGKLVPDFFAHTLDLKDVVPPYLDLGLADIDLLTGVSFGSAGSGFDDLTTVPTGAIPIWNHGILSLFNNLT</sequence>
<gene>
    <name evidence="2" type="ORF">Cgig2_004003</name>
</gene>
<dbReference type="InterPro" id="IPR050592">
    <property type="entry name" value="GDSL_lipolytic_enzyme"/>
</dbReference>
<dbReference type="Gene3D" id="3.40.50.1110">
    <property type="entry name" value="SGNH hydrolase"/>
    <property type="match status" value="2"/>
</dbReference>
<comment type="similarity">
    <text evidence="1">Belongs to the 'GDSL' lipolytic enzyme family.</text>
</comment>
<protein>
    <recommendedName>
        <fullName evidence="4">GDSL esterase/lipase</fullName>
    </recommendedName>
</protein>
<evidence type="ECO:0000313" key="2">
    <source>
        <dbReference type="EMBL" id="KAJ8439937.1"/>
    </source>
</evidence>
<evidence type="ECO:0000313" key="3">
    <source>
        <dbReference type="Proteomes" id="UP001153076"/>
    </source>
</evidence>
<reference evidence="2" key="1">
    <citation type="submission" date="2022-04" db="EMBL/GenBank/DDBJ databases">
        <title>Carnegiea gigantea Genome sequencing and assembly v2.</title>
        <authorList>
            <person name="Copetti D."/>
            <person name="Sanderson M.J."/>
            <person name="Burquez A."/>
            <person name="Wojciechowski M.F."/>
        </authorList>
    </citation>
    <scope>NUCLEOTIDE SEQUENCE</scope>
    <source>
        <strain evidence="2">SGP5-SGP5p</strain>
        <tissue evidence="2">Aerial part</tissue>
    </source>
</reference>
<accession>A0A9Q1KBQ2</accession>
<comment type="caution">
    <text evidence="2">The sequence shown here is derived from an EMBL/GenBank/DDBJ whole genome shotgun (WGS) entry which is preliminary data.</text>
</comment>
<name>A0A9Q1KBQ2_9CARY</name>
<dbReference type="InterPro" id="IPR001087">
    <property type="entry name" value="GDSL"/>
</dbReference>
<dbReference type="Pfam" id="PF00657">
    <property type="entry name" value="Lipase_GDSL"/>
    <property type="match status" value="1"/>
</dbReference>
<dbReference type="OrthoDB" id="1600564at2759"/>
<dbReference type="AlphaFoldDB" id="A0A9Q1KBQ2"/>
<evidence type="ECO:0008006" key="4">
    <source>
        <dbReference type="Google" id="ProtNLM"/>
    </source>
</evidence>
<dbReference type="Proteomes" id="UP001153076">
    <property type="component" value="Unassembled WGS sequence"/>
</dbReference>
<proteinExistence type="inferred from homology"/>
<dbReference type="PANTHER" id="PTHR45642">
    <property type="entry name" value="GDSL ESTERASE/LIPASE EXL3"/>
    <property type="match status" value="1"/>
</dbReference>
<organism evidence="2 3">
    <name type="scientific">Carnegiea gigantea</name>
    <dbReference type="NCBI Taxonomy" id="171969"/>
    <lineage>
        <taxon>Eukaryota</taxon>
        <taxon>Viridiplantae</taxon>
        <taxon>Streptophyta</taxon>
        <taxon>Embryophyta</taxon>
        <taxon>Tracheophyta</taxon>
        <taxon>Spermatophyta</taxon>
        <taxon>Magnoliopsida</taxon>
        <taxon>eudicotyledons</taxon>
        <taxon>Gunneridae</taxon>
        <taxon>Pentapetalae</taxon>
        <taxon>Caryophyllales</taxon>
        <taxon>Cactineae</taxon>
        <taxon>Cactaceae</taxon>
        <taxon>Cactoideae</taxon>
        <taxon>Echinocereeae</taxon>
        <taxon>Carnegiea</taxon>
    </lineage>
</organism>
<evidence type="ECO:0000256" key="1">
    <source>
        <dbReference type="ARBA" id="ARBA00008668"/>
    </source>
</evidence>
<dbReference type="InterPro" id="IPR036514">
    <property type="entry name" value="SGNH_hydro_sf"/>
</dbReference>
<dbReference type="PANTHER" id="PTHR45642:SF30">
    <property type="entry name" value="SGNH HYDROLASE-TYPE ESTERASE DOMAIN-CONTAINING PROTEIN"/>
    <property type="match status" value="1"/>
</dbReference>
<dbReference type="GO" id="GO:0016788">
    <property type="term" value="F:hydrolase activity, acting on ester bonds"/>
    <property type="evidence" value="ECO:0007669"/>
    <property type="project" value="InterPro"/>
</dbReference>